<dbReference type="InterPro" id="IPR016059">
    <property type="entry name" value="DNA_ligase_ATP-dep_CS"/>
</dbReference>
<dbReference type="GO" id="GO:0003910">
    <property type="term" value="F:DNA ligase (ATP) activity"/>
    <property type="evidence" value="ECO:0007669"/>
    <property type="project" value="UniProtKB-EC"/>
</dbReference>
<feature type="compositionally biased region" description="Basic and acidic residues" evidence="9">
    <location>
        <begin position="782"/>
        <end position="792"/>
    </location>
</feature>
<sequence length="963" mass="106446">MSSPAKRRKKNDHKSTEQPVRSLDYFFAKQKDAAKEKSKEPAPTEDGISKTVGNPGENTTLSDEDYARKLQEEWDKEERERQNGETGNVPASEPQESILEDSHGTGSGNGHTEAVVQTRKPDKTLAKPHLQPNTLTLQSTATAEDTITANIPFDESPLKFDPQKYTPGLQKHWESDEGHATYALLTRCFVLVNSTQSRIKIVDTLVNLLRTIIEADPESLLPAVWLATNSISPPYIDLELGLGGSAISKALKKVCGLDNAGLKTLYNKYGDAGDVAFEAKKRQSFTLRKPKPLTIKSVFDSLVKIAKSTGTGSVENKQRIVERLVQDARGAEESRYIVRTLVQHLRIGAVKTTMLIALSRAFLFSRPTNAEFSTRSQTALAKLKKEDLTELYSRNEEIVKACFARRPNYNDLVPTLLEIGVCDELLLRCGLALHIPLRPMLGSITRDMGEMLTKLQGRDFSCEFKYDGQRAQVHCDKQGKVTIFSRHLELMTDKYPDLVALVPQIRGEGVESFILEGEVVAVDEQSGELKTFQTLSNRARKDVVIGSVKITVCLFAFDLMYLNGEELLDRPFRERRSLLRSLFVEIPNHFTWVQSLDATSEDSEAVSAFFKKAIDSKCEGIMVKILDNLPNPELLANVDEEDTLNIEDGLAKPVPPSPASSKSKPTPKKPKPSKKAPPPSVPSAPKSRRKPLPSTYTPDRRVDSWLKVKKDYNTSASDTLDLIPVAGWHGQGRKAKWWSPVLLAVRNEETGGLEAVTKCMSGFSDAFYREMRGRYDPGGGEVRGEVGGKEGRDEEVEAVGEDEKSNADSESDSSSEDDDDDDQNPPIPAQPPNIIGKNTLPAQPPYISYTGPAPSIWFHPHEVWEIAFADVTLSPTYTAALGLVSQERGLSLRFPRFLRRREDKGVEEASTGFFLAGLWGRQEGKGKGRGGEKVREGEGGGDEGGSDKEEGGEAGVEDEEDML</sequence>
<feature type="region of interest" description="Disordered" evidence="9">
    <location>
        <begin position="921"/>
        <end position="963"/>
    </location>
</feature>
<feature type="compositionally biased region" description="Basic and acidic residues" evidence="9">
    <location>
        <begin position="29"/>
        <end position="42"/>
    </location>
</feature>
<dbReference type="PANTHER" id="PTHR45674">
    <property type="entry name" value="DNA LIGASE 1/3 FAMILY MEMBER"/>
    <property type="match status" value="1"/>
</dbReference>
<dbReference type="GO" id="GO:0006281">
    <property type="term" value="P:DNA repair"/>
    <property type="evidence" value="ECO:0007669"/>
    <property type="project" value="UniProtKB-KW"/>
</dbReference>
<dbReference type="CDD" id="cd07900">
    <property type="entry name" value="Adenylation_DNA_ligase_I_Euk"/>
    <property type="match status" value="1"/>
</dbReference>
<feature type="compositionally biased region" description="Basic residues" evidence="9">
    <location>
        <begin position="665"/>
        <end position="674"/>
    </location>
</feature>
<evidence type="ECO:0000259" key="10">
    <source>
        <dbReference type="PROSITE" id="PS50160"/>
    </source>
</evidence>
<keyword evidence="12" id="KW-1185">Reference proteome</keyword>
<dbReference type="GO" id="GO:0003677">
    <property type="term" value="F:DNA binding"/>
    <property type="evidence" value="ECO:0007669"/>
    <property type="project" value="InterPro"/>
</dbReference>
<comment type="similarity">
    <text evidence="1 8">Belongs to the ATP-dependent DNA ligase family.</text>
</comment>
<keyword evidence="2 7" id="KW-0436">Ligase</keyword>
<evidence type="ECO:0000256" key="9">
    <source>
        <dbReference type="SAM" id="MobiDB-lite"/>
    </source>
</evidence>
<dbReference type="InterPro" id="IPR012308">
    <property type="entry name" value="DNA_ligase_ATP-dep_N"/>
</dbReference>
<protein>
    <recommendedName>
        <fullName evidence="7">DNA ligase</fullName>
        <ecNumber evidence="7">6.5.1.1</ecNumber>
    </recommendedName>
</protein>
<organism evidence="11 12">
    <name type="scientific">Aulographum hederae CBS 113979</name>
    <dbReference type="NCBI Taxonomy" id="1176131"/>
    <lineage>
        <taxon>Eukaryota</taxon>
        <taxon>Fungi</taxon>
        <taxon>Dikarya</taxon>
        <taxon>Ascomycota</taxon>
        <taxon>Pezizomycotina</taxon>
        <taxon>Dothideomycetes</taxon>
        <taxon>Pleosporomycetidae</taxon>
        <taxon>Aulographales</taxon>
        <taxon>Aulographaceae</taxon>
    </lineage>
</organism>
<accession>A0A6G1GT21</accession>
<dbReference type="Proteomes" id="UP000800041">
    <property type="component" value="Unassembled WGS sequence"/>
</dbReference>
<keyword evidence="7" id="KW-0233">DNA recombination</keyword>
<proteinExistence type="inferred from homology"/>
<feature type="domain" description="ATP-dependent DNA ligase family profile" evidence="10">
    <location>
        <begin position="545"/>
        <end position="747"/>
    </location>
</feature>
<feature type="region of interest" description="Disordered" evidence="9">
    <location>
        <begin position="1"/>
        <end position="116"/>
    </location>
</feature>
<dbReference type="PANTHER" id="PTHR45674:SF9">
    <property type="entry name" value="DNA LIGASE 3"/>
    <property type="match status" value="1"/>
</dbReference>
<dbReference type="FunFam" id="3.30.470.30:FF:000018">
    <property type="entry name" value="DNA ligase"/>
    <property type="match status" value="1"/>
</dbReference>
<gene>
    <name evidence="11" type="ORF">K402DRAFT_456106</name>
</gene>
<evidence type="ECO:0000313" key="11">
    <source>
        <dbReference type="EMBL" id="KAF1984116.1"/>
    </source>
</evidence>
<keyword evidence="7" id="KW-0227">DNA damage</keyword>
<feature type="compositionally biased region" description="Basic residues" evidence="9">
    <location>
        <begin position="1"/>
        <end position="12"/>
    </location>
</feature>
<feature type="compositionally biased region" description="Basic and acidic residues" evidence="9">
    <location>
        <begin position="65"/>
        <end position="83"/>
    </location>
</feature>
<evidence type="ECO:0000256" key="1">
    <source>
        <dbReference type="ARBA" id="ARBA00007572"/>
    </source>
</evidence>
<evidence type="ECO:0000313" key="12">
    <source>
        <dbReference type="Proteomes" id="UP000800041"/>
    </source>
</evidence>
<reference evidence="11" key="1">
    <citation type="journal article" date="2020" name="Stud. Mycol.">
        <title>101 Dothideomycetes genomes: a test case for predicting lifestyles and emergence of pathogens.</title>
        <authorList>
            <person name="Haridas S."/>
            <person name="Albert R."/>
            <person name="Binder M."/>
            <person name="Bloem J."/>
            <person name="Labutti K."/>
            <person name="Salamov A."/>
            <person name="Andreopoulos B."/>
            <person name="Baker S."/>
            <person name="Barry K."/>
            <person name="Bills G."/>
            <person name="Bluhm B."/>
            <person name="Cannon C."/>
            <person name="Castanera R."/>
            <person name="Culley D."/>
            <person name="Daum C."/>
            <person name="Ezra D."/>
            <person name="Gonzalez J."/>
            <person name="Henrissat B."/>
            <person name="Kuo A."/>
            <person name="Liang C."/>
            <person name="Lipzen A."/>
            <person name="Lutzoni F."/>
            <person name="Magnuson J."/>
            <person name="Mondo S."/>
            <person name="Nolan M."/>
            <person name="Ohm R."/>
            <person name="Pangilinan J."/>
            <person name="Park H.-J."/>
            <person name="Ramirez L."/>
            <person name="Alfaro M."/>
            <person name="Sun H."/>
            <person name="Tritt A."/>
            <person name="Yoshinaga Y."/>
            <person name="Zwiers L.-H."/>
            <person name="Turgeon B."/>
            <person name="Goodwin S."/>
            <person name="Spatafora J."/>
            <person name="Crous P."/>
            <person name="Grigoriev I."/>
        </authorList>
    </citation>
    <scope>NUCLEOTIDE SEQUENCE</scope>
    <source>
        <strain evidence="11">CBS 113979</strain>
    </source>
</reference>
<feature type="compositionally biased region" description="Acidic residues" evidence="9">
    <location>
        <begin position="952"/>
        <end position="963"/>
    </location>
</feature>
<evidence type="ECO:0000256" key="6">
    <source>
        <dbReference type="ARBA" id="ARBA00034003"/>
    </source>
</evidence>
<evidence type="ECO:0000256" key="2">
    <source>
        <dbReference type="ARBA" id="ARBA00022598"/>
    </source>
</evidence>
<feature type="compositionally biased region" description="Basic and acidic residues" evidence="9">
    <location>
        <begin position="922"/>
        <end position="938"/>
    </location>
</feature>
<keyword evidence="4 7" id="KW-0547">Nucleotide-binding</keyword>
<dbReference type="InterPro" id="IPR012310">
    <property type="entry name" value="DNA_ligase_ATP-dep_cent"/>
</dbReference>
<keyword evidence="7" id="KW-0234">DNA repair</keyword>
<keyword evidence="5 7" id="KW-0067">ATP-binding</keyword>
<dbReference type="FunFam" id="1.10.3260.10:FF:000004">
    <property type="entry name" value="DNA ligase"/>
    <property type="match status" value="1"/>
</dbReference>
<dbReference type="Gene3D" id="1.10.3260.10">
    <property type="entry name" value="DNA ligase, ATP-dependent, N-terminal domain"/>
    <property type="match status" value="1"/>
</dbReference>
<dbReference type="OrthoDB" id="206088at2759"/>
<dbReference type="InterPro" id="IPR036599">
    <property type="entry name" value="DNA_ligase_N_sf"/>
</dbReference>
<dbReference type="EMBL" id="ML977170">
    <property type="protein sequence ID" value="KAF1984116.1"/>
    <property type="molecule type" value="Genomic_DNA"/>
</dbReference>
<dbReference type="EC" id="6.5.1.1" evidence="7"/>
<dbReference type="GO" id="GO:0071897">
    <property type="term" value="P:DNA biosynthetic process"/>
    <property type="evidence" value="ECO:0007669"/>
    <property type="project" value="InterPro"/>
</dbReference>
<dbReference type="PROSITE" id="PS00697">
    <property type="entry name" value="DNA_LIGASE_A1"/>
    <property type="match status" value="1"/>
</dbReference>
<dbReference type="GO" id="GO:0005634">
    <property type="term" value="C:nucleus"/>
    <property type="evidence" value="ECO:0007669"/>
    <property type="project" value="TreeGrafter"/>
</dbReference>
<dbReference type="Pfam" id="PF01068">
    <property type="entry name" value="DNA_ligase_A_M"/>
    <property type="match status" value="1"/>
</dbReference>
<dbReference type="AlphaFoldDB" id="A0A6G1GT21"/>
<dbReference type="InterPro" id="IPR050191">
    <property type="entry name" value="ATP-dep_DNA_ligase"/>
</dbReference>
<dbReference type="SUPFAM" id="SSF117018">
    <property type="entry name" value="ATP-dependent DNA ligase DNA-binding domain"/>
    <property type="match status" value="1"/>
</dbReference>
<feature type="compositionally biased region" description="Acidic residues" evidence="9">
    <location>
        <begin position="809"/>
        <end position="823"/>
    </location>
</feature>
<dbReference type="SUPFAM" id="SSF56091">
    <property type="entry name" value="DNA ligase/mRNA capping enzyme, catalytic domain"/>
    <property type="match status" value="1"/>
</dbReference>
<evidence type="ECO:0000256" key="5">
    <source>
        <dbReference type="ARBA" id="ARBA00022840"/>
    </source>
</evidence>
<dbReference type="Gene3D" id="3.30.470.30">
    <property type="entry name" value="DNA ligase/mRNA capping enzyme"/>
    <property type="match status" value="1"/>
</dbReference>
<comment type="catalytic activity">
    <reaction evidence="6 7">
        <text>ATP + (deoxyribonucleotide)n-3'-hydroxyl + 5'-phospho-(deoxyribonucleotide)m = (deoxyribonucleotide)n+m + AMP + diphosphate.</text>
        <dbReference type="EC" id="6.5.1.1"/>
    </reaction>
</comment>
<dbReference type="InterPro" id="IPR012309">
    <property type="entry name" value="DNA_ligase_ATP-dep_C"/>
</dbReference>
<dbReference type="InterPro" id="IPR012340">
    <property type="entry name" value="NA-bd_OB-fold"/>
</dbReference>
<dbReference type="GO" id="GO:0006273">
    <property type="term" value="P:lagging strand elongation"/>
    <property type="evidence" value="ECO:0007669"/>
    <property type="project" value="TreeGrafter"/>
</dbReference>
<feature type="region of interest" description="Disordered" evidence="9">
    <location>
        <begin position="774"/>
        <end position="840"/>
    </location>
</feature>
<dbReference type="GO" id="GO:0006310">
    <property type="term" value="P:DNA recombination"/>
    <property type="evidence" value="ECO:0007669"/>
    <property type="project" value="UniProtKB-KW"/>
</dbReference>
<dbReference type="GO" id="GO:0005524">
    <property type="term" value="F:ATP binding"/>
    <property type="evidence" value="ECO:0007669"/>
    <property type="project" value="UniProtKB-KW"/>
</dbReference>
<dbReference type="SUPFAM" id="SSF50249">
    <property type="entry name" value="Nucleic acid-binding proteins"/>
    <property type="match status" value="2"/>
</dbReference>
<evidence type="ECO:0000256" key="7">
    <source>
        <dbReference type="RuleBase" id="RU000617"/>
    </source>
</evidence>
<dbReference type="Pfam" id="PF04675">
    <property type="entry name" value="DNA_ligase_A_N"/>
    <property type="match status" value="1"/>
</dbReference>
<dbReference type="InterPro" id="IPR000977">
    <property type="entry name" value="DNA_ligase_ATP-dep"/>
</dbReference>
<evidence type="ECO:0000256" key="3">
    <source>
        <dbReference type="ARBA" id="ARBA00022705"/>
    </source>
</evidence>
<dbReference type="PROSITE" id="PS50160">
    <property type="entry name" value="DNA_LIGASE_A3"/>
    <property type="match status" value="1"/>
</dbReference>
<dbReference type="Pfam" id="PF04679">
    <property type="entry name" value="DNA_ligase_A_C"/>
    <property type="match status" value="1"/>
</dbReference>
<keyword evidence="3" id="KW-0235">DNA replication</keyword>
<name>A0A6G1GT21_9PEZI</name>
<evidence type="ECO:0000256" key="8">
    <source>
        <dbReference type="RuleBase" id="RU004196"/>
    </source>
</evidence>
<evidence type="ECO:0000256" key="4">
    <source>
        <dbReference type="ARBA" id="ARBA00022741"/>
    </source>
</evidence>
<dbReference type="NCBIfam" id="TIGR00574">
    <property type="entry name" value="dnl1"/>
    <property type="match status" value="1"/>
</dbReference>
<dbReference type="Gene3D" id="2.40.50.140">
    <property type="entry name" value="Nucleic acid-binding proteins"/>
    <property type="match status" value="1"/>
</dbReference>
<feature type="region of interest" description="Disordered" evidence="9">
    <location>
        <begin position="648"/>
        <end position="699"/>
    </location>
</feature>